<evidence type="ECO:0000313" key="1">
    <source>
        <dbReference type="EMBL" id="GJD96774.1"/>
    </source>
</evidence>
<accession>A0ABQ4S119</accession>
<keyword evidence="2" id="KW-1185">Reference proteome</keyword>
<gene>
    <name evidence="1" type="ORF">OCOJLMKI_3999</name>
</gene>
<reference evidence="1" key="1">
    <citation type="journal article" date="2021" name="Front. Microbiol.">
        <title>Comprehensive Comparative Genomics and Phenotyping of Methylobacterium Species.</title>
        <authorList>
            <person name="Alessa O."/>
            <person name="Ogura Y."/>
            <person name="Fujitani Y."/>
            <person name="Takami H."/>
            <person name="Hayashi T."/>
            <person name="Sahin N."/>
            <person name="Tani A."/>
        </authorList>
    </citation>
    <scope>NUCLEOTIDE SEQUENCE</scope>
    <source>
        <strain evidence="1">DSM 19015</strain>
    </source>
</reference>
<proteinExistence type="predicted"/>
<name>A0ABQ4S119_9HYPH</name>
<reference evidence="1" key="2">
    <citation type="submission" date="2021-08" db="EMBL/GenBank/DDBJ databases">
        <authorList>
            <person name="Tani A."/>
            <person name="Ola A."/>
            <person name="Ogura Y."/>
            <person name="Katsura K."/>
            <person name="Hayashi T."/>
        </authorList>
    </citation>
    <scope>NUCLEOTIDE SEQUENCE</scope>
    <source>
        <strain evidence="1">DSM 19015</strain>
    </source>
</reference>
<comment type="caution">
    <text evidence="1">The sequence shown here is derived from an EMBL/GenBank/DDBJ whole genome shotgun (WGS) entry which is preliminary data.</text>
</comment>
<organism evidence="1 2">
    <name type="scientific">Methylobacterium iners</name>
    <dbReference type="NCBI Taxonomy" id="418707"/>
    <lineage>
        <taxon>Bacteria</taxon>
        <taxon>Pseudomonadati</taxon>
        <taxon>Pseudomonadota</taxon>
        <taxon>Alphaproteobacteria</taxon>
        <taxon>Hyphomicrobiales</taxon>
        <taxon>Methylobacteriaceae</taxon>
        <taxon>Methylobacterium</taxon>
    </lineage>
</organism>
<sequence length="96" mass="10405">MVAKSRLPYLAGMTNDLTLDDLLKTKLVVEEDVTRAVQAAVAGDRSKAYAIGNYTLDLDAAFKAHEVASKALSNPQATLAYRWNMARAAILLARPV</sequence>
<dbReference type="EMBL" id="BPQP01000068">
    <property type="protein sequence ID" value="GJD96774.1"/>
    <property type="molecule type" value="Genomic_DNA"/>
</dbReference>
<dbReference type="Proteomes" id="UP001055125">
    <property type="component" value="Unassembled WGS sequence"/>
</dbReference>
<protein>
    <submittedName>
        <fullName evidence="1">Uncharacterized protein</fullName>
    </submittedName>
</protein>
<evidence type="ECO:0000313" key="2">
    <source>
        <dbReference type="Proteomes" id="UP001055125"/>
    </source>
</evidence>